<name>A0ABM6K8Z7_PANSE</name>
<dbReference type="EMBL" id="CP017581">
    <property type="protein sequence ID" value="ARF51158.1"/>
    <property type="molecule type" value="Genomic_DNA"/>
</dbReference>
<evidence type="ECO:0000313" key="2">
    <source>
        <dbReference type="Proteomes" id="UP000192380"/>
    </source>
</evidence>
<sequence>MEIKMKEEYEARINKILHVYHLSNQHGSPSGGYSITMLRHSLHHLCGVALCSDDADIETIAEIRSFIARVSQGDVPQHYDHTGINQFSSTDGNKTLCIKSPLVVSIELTPENIKSLRNAIGGQNT</sequence>
<proteinExistence type="predicted"/>
<reference evidence="1 2" key="1">
    <citation type="submission" date="2016-10" db="EMBL/GenBank/DDBJ databases">
        <title>Complete Genome Assembly of Pantoea stewartii subsp. stewartii DC283, a Corn Pathogen.</title>
        <authorList>
            <person name="Duong D.A."/>
            <person name="Stevens A.M."/>
            <person name="Jensen R.V."/>
        </authorList>
    </citation>
    <scope>NUCLEOTIDE SEQUENCE [LARGE SCALE GENOMIC DNA]</scope>
    <source>
        <strain evidence="1 2">DC283</strain>
    </source>
</reference>
<evidence type="ECO:0000313" key="1">
    <source>
        <dbReference type="EMBL" id="ARF51158.1"/>
    </source>
</evidence>
<gene>
    <name evidence="1" type="ORF">DSJ_18775</name>
</gene>
<accession>A0ABM6K8Z7</accession>
<protein>
    <submittedName>
        <fullName evidence="1">Uncharacterized protein</fullName>
    </submittedName>
</protein>
<dbReference type="Proteomes" id="UP000192380">
    <property type="component" value="Chromosome"/>
</dbReference>
<organism evidence="1 2">
    <name type="scientific">Pantoea stewartii subsp. stewartii DC283</name>
    <dbReference type="NCBI Taxonomy" id="660596"/>
    <lineage>
        <taxon>Bacteria</taxon>
        <taxon>Pseudomonadati</taxon>
        <taxon>Pseudomonadota</taxon>
        <taxon>Gammaproteobacteria</taxon>
        <taxon>Enterobacterales</taxon>
        <taxon>Erwiniaceae</taxon>
        <taxon>Pantoea</taxon>
    </lineage>
</organism>
<keyword evidence="2" id="KW-1185">Reference proteome</keyword>